<protein>
    <submittedName>
        <fullName evidence="2">Uncharacterized protein</fullName>
    </submittedName>
</protein>
<dbReference type="EMBL" id="JAUKTR010000005">
    <property type="protein sequence ID" value="MDO1560064.1"/>
    <property type="molecule type" value="Genomic_DNA"/>
</dbReference>
<evidence type="ECO:0000313" key="3">
    <source>
        <dbReference type="Proteomes" id="UP001169063"/>
    </source>
</evidence>
<name>A0ABT8SNJ4_9CAUL</name>
<keyword evidence="1" id="KW-1133">Transmembrane helix</keyword>
<gene>
    <name evidence="2" type="ORF">Q0812_11560</name>
</gene>
<keyword evidence="3" id="KW-1185">Reference proteome</keyword>
<reference evidence="2" key="1">
    <citation type="submission" date="2023-07" db="EMBL/GenBank/DDBJ databases">
        <title>Brevundimonas soil sp. nov., isolated from the soil of chemical plant.</title>
        <authorList>
            <person name="Wu N."/>
        </authorList>
    </citation>
    <scope>NUCLEOTIDE SEQUENCE</scope>
    <source>
        <strain evidence="2">XZ-24</strain>
    </source>
</reference>
<evidence type="ECO:0000313" key="2">
    <source>
        <dbReference type="EMBL" id="MDO1560064.1"/>
    </source>
</evidence>
<keyword evidence="1" id="KW-0472">Membrane</keyword>
<keyword evidence="1" id="KW-0812">Transmembrane</keyword>
<sequence length="62" mass="6820">MSEPAPIDRDELLKKINGKLAWIIFFLVLITLNTCSLEDSISDAVRDMRNDDAPAAAAEETA</sequence>
<proteinExistence type="predicted"/>
<organism evidence="2 3">
    <name type="scientific">Peiella sedimenti</name>
    <dbReference type="NCBI Taxonomy" id="3061083"/>
    <lineage>
        <taxon>Bacteria</taxon>
        <taxon>Pseudomonadati</taxon>
        <taxon>Pseudomonadota</taxon>
        <taxon>Alphaproteobacteria</taxon>
        <taxon>Caulobacterales</taxon>
        <taxon>Caulobacteraceae</taxon>
        <taxon>Peiella</taxon>
    </lineage>
</organism>
<evidence type="ECO:0000256" key="1">
    <source>
        <dbReference type="SAM" id="Phobius"/>
    </source>
</evidence>
<dbReference type="RefSeq" id="WP_302110494.1">
    <property type="nucleotide sequence ID" value="NZ_JAUKTR010000005.1"/>
</dbReference>
<feature type="transmembrane region" description="Helical" evidence="1">
    <location>
        <begin position="20"/>
        <end position="37"/>
    </location>
</feature>
<comment type="caution">
    <text evidence="2">The sequence shown here is derived from an EMBL/GenBank/DDBJ whole genome shotgun (WGS) entry which is preliminary data.</text>
</comment>
<dbReference type="Proteomes" id="UP001169063">
    <property type="component" value="Unassembled WGS sequence"/>
</dbReference>
<accession>A0ABT8SNJ4</accession>